<dbReference type="GeneTree" id="ENSGT00940000158414"/>
<comment type="similarity">
    <text evidence="12">Belongs to the amiloride-sensitive sodium channel (TC 1.A.6) family.</text>
</comment>
<keyword evidence="8 13" id="KW-0472">Membrane</keyword>
<evidence type="ECO:0000313" key="14">
    <source>
        <dbReference type="Ensembl" id="ENSACAP00000034481.1"/>
    </source>
</evidence>
<dbReference type="Ensembl" id="ENSACAT00000039469.1">
    <property type="protein sequence ID" value="ENSACAP00000034481.1"/>
    <property type="gene ID" value="ENSACAG00000040706.1"/>
</dbReference>
<evidence type="ECO:0000256" key="2">
    <source>
        <dbReference type="ARBA" id="ARBA00022448"/>
    </source>
</evidence>
<keyword evidence="15" id="KW-1185">Reference proteome</keyword>
<reference evidence="14 15" key="1">
    <citation type="submission" date="2009-12" db="EMBL/GenBank/DDBJ databases">
        <title>The Genome Sequence of Anolis carolinensis (Green Anole Lizard).</title>
        <authorList>
            <consortium name="The Genome Sequencing Platform"/>
            <person name="Di Palma F."/>
            <person name="Alfoldi J."/>
            <person name="Heiman D."/>
            <person name="Young S."/>
            <person name="Grabherr M."/>
            <person name="Johnson J."/>
            <person name="Lander E.S."/>
            <person name="Lindblad-Toh K."/>
        </authorList>
    </citation>
    <scope>NUCLEOTIDE SEQUENCE [LARGE SCALE GENOMIC DNA]</scope>
    <source>
        <strain evidence="14 15">JBL SC #1</strain>
    </source>
</reference>
<comment type="subcellular location">
    <subcellularLocation>
        <location evidence="1">Membrane</location>
        <topology evidence="1">Multi-pass membrane protein</topology>
    </subcellularLocation>
</comment>
<keyword evidence="9" id="KW-1015">Disulfide bond</keyword>
<dbReference type="Gene3D" id="1.10.3590.10">
    <property type="entry name" value="acid-sensing ion channel 1 domain"/>
    <property type="match status" value="1"/>
</dbReference>
<evidence type="ECO:0008006" key="16">
    <source>
        <dbReference type="Google" id="ProtNLM"/>
    </source>
</evidence>
<evidence type="ECO:0000313" key="15">
    <source>
        <dbReference type="Proteomes" id="UP000001646"/>
    </source>
</evidence>
<keyword evidence="4 12" id="KW-0812">Transmembrane</keyword>
<accession>A0A803TGZ1</accession>
<dbReference type="InParanoid" id="A0A803TGZ1"/>
<evidence type="ECO:0000256" key="12">
    <source>
        <dbReference type="RuleBase" id="RU000679"/>
    </source>
</evidence>
<evidence type="ECO:0000256" key="13">
    <source>
        <dbReference type="SAM" id="Phobius"/>
    </source>
</evidence>
<dbReference type="InterPro" id="IPR001873">
    <property type="entry name" value="ENaC"/>
</dbReference>
<dbReference type="Pfam" id="PF00858">
    <property type="entry name" value="ASC"/>
    <property type="match status" value="1"/>
</dbReference>
<dbReference type="AlphaFoldDB" id="A0A803TGZ1"/>
<dbReference type="PRINTS" id="PR01078">
    <property type="entry name" value="AMINACHANNEL"/>
</dbReference>
<keyword evidence="5 13" id="KW-1133">Transmembrane helix</keyword>
<evidence type="ECO:0000256" key="7">
    <source>
        <dbReference type="ARBA" id="ARBA00023065"/>
    </source>
</evidence>
<evidence type="ECO:0000256" key="9">
    <source>
        <dbReference type="ARBA" id="ARBA00023157"/>
    </source>
</evidence>
<keyword evidence="6" id="KW-0915">Sodium</keyword>
<evidence type="ECO:0000256" key="10">
    <source>
        <dbReference type="ARBA" id="ARBA00023201"/>
    </source>
</evidence>
<protein>
    <recommendedName>
        <fullName evidence="16">Acid sensing ion channel subunit 1</fullName>
    </recommendedName>
</protein>
<sequence length="231" mass="26370">MPGTAWPEERPVWSHLSVLPQPVQQLDDVPHAVHSLRGVQSVPSLEEFARKSTLHGIKHIICPRRYTSRSFLWTVAFLGCLAILIHVYADRVAFYFQYPHDTELEEENISGTPFPAVTLCNINPLRFSQLSGHDLYWAGELLGFLDSSDRIAAPENTDPEVLEMLSQKLEKSKGERNLPFDFKELYRRAGHSMEQMLAECKFSNETCDAGDFKTVRMNSHFEGYSFKDPIP</sequence>
<dbReference type="GO" id="GO:0016020">
    <property type="term" value="C:membrane"/>
    <property type="evidence" value="ECO:0007669"/>
    <property type="project" value="UniProtKB-SubCell"/>
</dbReference>
<dbReference type="Gene3D" id="1.10.287.770">
    <property type="entry name" value="YojJ-like"/>
    <property type="match status" value="1"/>
</dbReference>
<evidence type="ECO:0000256" key="6">
    <source>
        <dbReference type="ARBA" id="ARBA00023053"/>
    </source>
</evidence>
<feature type="transmembrane region" description="Helical" evidence="13">
    <location>
        <begin position="71"/>
        <end position="89"/>
    </location>
</feature>
<organism evidence="14 15">
    <name type="scientific">Anolis carolinensis</name>
    <name type="common">Green anole</name>
    <name type="synonym">American chameleon</name>
    <dbReference type="NCBI Taxonomy" id="28377"/>
    <lineage>
        <taxon>Eukaryota</taxon>
        <taxon>Metazoa</taxon>
        <taxon>Chordata</taxon>
        <taxon>Craniata</taxon>
        <taxon>Vertebrata</taxon>
        <taxon>Euteleostomi</taxon>
        <taxon>Lepidosauria</taxon>
        <taxon>Squamata</taxon>
        <taxon>Bifurcata</taxon>
        <taxon>Unidentata</taxon>
        <taxon>Episquamata</taxon>
        <taxon>Toxicofera</taxon>
        <taxon>Iguania</taxon>
        <taxon>Dactyloidae</taxon>
        <taxon>Anolis</taxon>
    </lineage>
</organism>
<keyword evidence="11 12" id="KW-0407">Ion channel</keyword>
<keyword evidence="7 12" id="KW-0406">Ion transport</keyword>
<proteinExistence type="inferred from homology"/>
<evidence type="ECO:0000256" key="8">
    <source>
        <dbReference type="ARBA" id="ARBA00023136"/>
    </source>
</evidence>
<evidence type="ECO:0000256" key="1">
    <source>
        <dbReference type="ARBA" id="ARBA00004141"/>
    </source>
</evidence>
<evidence type="ECO:0000256" key="3">
    <source>
        <dbReference type="ARBA" id="ARBA00022461"/>
    </source>
</evidence>
<dbReference type="GO" id="GO:0005272">
    <property type="term" value="F:sodium channel activity"/>
    <property type="evidence" value="ECO:0007669"/>
    <property type="project" value="UniProtKB-KW"/>
</dbReference>
<keyword evidence="2 12" id="KW-0813">Transport</keyword>
<name>A0A803TGZ1_ANOCA</name>
<evidence type="ECO:0000256" key="11">
    <source>
        <dbReference type="ARBA" id="ARBA00023303"/>
    </source>
</evidence>
<reference evidence="14" key="2">
    <citation type="submission" date="2025-08" db="UniProtKB">
        <authorList>
            <consortium name="Ensembl"/>
        </authorList>
    </citation>
    <scope>IDENTIFICATION</scope>
</reference>
<keyword evidence="10 12" id="KW-0739">Sodium transport</keyword>
<evidence type="ECO:0000256" key="4">
    <source>
        <dbReference type="ARBA" id="ARBA00022692"/>
    </source>
</evidence>
<dbReference type="PANTHER" id="PTHR11690">
    <property type="entry name" value="AMILORIDE-SENSITIVE SODIUM CHANNEL-RELATED"/>
    <property type="match status" value="1"/>
</dbReference>
<dbReference type="PANTHER" id="PTHR11690:SF170">
    <property type="entry name" value="ACID-SENSING ION CHANNEL 1"/>
    <property type="match status" value="1"/>
</dbReference>
<reference evidence="14" key="3">
    <citation type="submission" date="2025-09" db="UniProtKB">
        <authorList>
            <consortium name="Ensembl"/>
        </authorList>
    </citation>
    <scope>IDENTIFICATION</scope>
</reference>
<dbReference type="Proteomes" id="UP000001646">
    <property type="component" value="Chromosome 1"/>
</dbReference>
<keyword evidence="3 12" id="KW-0894">Sodium channel</keyword>
<evidence type="ECO:0000256" key="5">
    <source>
        <dbReference type="ARBA" id="ARBA00022989"/>
    </source>
</evidence>